<gene>
    <name evidence="3" type="ORF">C8D82_10259</name>
    <name evidence="2" type="ORF">HF882_13030</name>
</gene>
<dbReference type="Proteomes" id="UP000245959">
    <property type="component" value="Unassembled WGS sequence"/>
</dbReference>
<organism evidence="3 4">
    <name type="scientific">Victivallis vadensis</name>
    <dbReference type="NCBI Taxonomy" id="172901"/>
    <lineage>
        <taxon>Bacteria</taxon>
        <taxon>Pseudomonadati</taxon>
        <taxon>Lentisphaerota</taxon>
        <taxon>Lentisphaeria</taxon>
        <taxon>Victivallales</taxon>
        <taxon>Victivallaceae</taxon>
        <taxon>Victivallis</taxon>
    </lineage>
</organism>
<comment type="caution">
    <text evidence="3">The sequence shown here is derived from an EMBL/GenBank/DDBJ whole genome shotgun (WGS) entry which is preliminary data.</text>
</comment>
<dbReference type="EMBL" id="JABAEW010000025">
    <property type="protein sequence ID" value="NMD87509.1"/>
    <property type="molecule type" value="Genomic_DNA"/>
</dbReference>
<dbReference type="SUPFAM" id="SSF54909">
    <property type="entry name" value="Dimeric alpha+beta barrel"/>
    <property type="match status" value="1"/>
</dbReference>
<dbReference type="EMBL" id="QEKH01000002">
    <property type="protein sequence ID" value="PVY45488.1"/>
    <property type="molecule type" value="Genomic_DNA"/>
</dbReference>
<keyword evidence="4" id="KW-1185">Reference proteome</keyword>
<proteinExistence type="predicted"/>
<reference evidence="3 4" key="1">
    <citation type="submission" date="2018-04" db="EMBL/GenBank/DDBJ databases">
        <title>Genomic Encyclopedia of Type Strains, Phase IV (KMG-IV): sequencing the most valuable type-strain genomes for metagenomic binning, comparative biology and taxonomic classification.</title>
        <authorList>
            <person name="Goeker M."/>
        </authorList>
    </citation>
    <scope>NUCLEOTIDE SEQUENCE [LARGE SCALE GENOMIC DNA]</scope>
    <source>
        <strain evidence="3 4">DSM 14823</strain>
    </source>
</reference>
<dbReference type="RefSeq" id="WP_116882518.1">
    <property type="nucleotide sequence ID" value="NZ_CAJKCJ010000003.1"/>
</dbReference>
<reference evidence="2 5" key="2">
    <citation type="submission" date="2020-04" db="EMBL/GenBank/DDBJ databases">
        <authorList>
            <person name="Hitch T.C.A."/>
            <person name="Wylensek D."/>
            <person name="Clavel T."/>
        </authorList>
    </citation>
    <scope>NUCLEOTIDE SEQUENCE [LARGE SCALE GENOMIC DNA]</scope>
    <source>
        <strain evidence="2 5">COR2-253-APC-1A</strain>
    </source>
</reference>
<evidence type="ECO:0000313" key="4">
    <source>
        <dbReference type="Proteomes" id="UP000245959"/>
    </source>
</evidence>
<evidence type="ECO:0000313" key="3">
    <source>
        <dbReference type="EMBL" id="PVY45488.1"/>
    </source>
</evidence>
<evidence type="ECO:0000313" key="2">
    <source>
        <dbReference type="EMBL" id="NMD87509.1"/>
    </source>
</evidence>
<dbReference type="Gene3D" id="3.30.70.920">
    <property type="match status" value="1"/>
</dbReference>
<dbReference type="Pfam" id="PF01037">
    <property type="entry name" value="AsnC_trans_reg"/>
    <property type="match status" value="1"/>
</dbReference>
<name>A0A2U1B9Z5_9BACT</name>
<evidence type="ECO:0000313" key="5">
    <source>
        <dbReference type="Proteomes" id="UP000576225"/>
    </source>
</evidence>
<dbReference type="Proteomes" id="UP000576225">
    <property type="component" value="Unassembled WGS sequence"/>
</dbReference>
<dbReference type="InterPro" id="IPR019887">
    <property type="entry name" value="Tscrpt_reg_AsnC/Lrp_C"/>
</dbReference>
<dbReference type="AlphaFoldDB" id="A0A2U1B9Z5"/>
<sequence length="91" mass="10164">MVTGIVLVNVERAMIRTVIEDLMKIEGVSEVYAVAGEYDLVVMIRVNNNVELADIIATKMTHDIRGIIHTKTMVTLNSYAKVDLEKVFLGK</sequence>
<accession>A0A2U1B9Z5</accession>
<evidence type="ECO:0000259" key="1">
    <source>
        <dbReference type="Pfam" id="PF01037"/>
    </source>
</evidence>
<protein>
    <submittedName>
        <fullName evidence="3">AsnC-like helix-turn-helix protein</fullName>
    </submittedName>
    <submittedName>
        <fullName evidence="2">Lrp/AsnC family transcriptional regulator</fullName>
    </submittedName>
</protein>
<feature type="domain" description="Transcription regulator AsnC/Lrp ligand binding" evidence="1">
    <location>
        <begin position="6"/>
        <end position="77"/>
    </location>
</feature>
<dbReference type="GeneID" id="78293849"/>
<dbReference type="InterPro" id="IPR011008">
    <property type="entry name" value="Dimeric_a/b-barrel"/>
</dbReference>